<dbReference type="AlphaFoldDB" id="A0A9Q1HV18"/>
<feature type="compositionally biased region" description="Basic and acidic residues" evidence="4">
    <location>
        <begin position="188"/>
        <end position="214"/>
    </location>
</feature>
<evidence type="ECO:0000256" key="4">
    <source>
        <dbReference type="SAM" id="MobiDB-lite"/>
    </source>
</evidence>
<feature type="region of interest" description="Disordered" evidence="4">
    <location>
        <begin position="24"/>
        <end position="116"/>
    </location>
</feature>
<feature type="compositionally biased region" description="Polar residues" evidence="4">
    <location>
        <begin position="219"/>
        <end position="230"/>
    </location>
</feature>
<accession>A0A9Q1HV18</accession>
<dbReference type="EMBL" id="JAFJMO010000010">
    <property type="protein sequence ID" value="KAJ8264964.1"/>
    <property type="molecule type" value="Genomic_DNA"/>
</dbReference>
<gene>
    <name evidence="5" type="ORF">COCON_G00140630</name>
</gene>
<dbReference type="Pfam" id="PF15772">
    <property type="entry name" value="UPF0688"/>
    <property type="match status" value="1"/>
</dbReference>
<feature type="compositionally biased region" description="Basic and acidic residues" evidence="4">
    <location>
        <begin position="48"/>
        <end position="58"/>
    </location>
</feature>
<proteinExistence type="inferred from homology"/>
<comment type="similarity">
    <text evidence="2">Belongs to the UPF0688 family.</text>
</comment>
<evidence type="ECO:0000256" key="2">
    <source>
        <dbReference type="ARBA" id="ARBA00006634"/>
    </source>
</evidence>
<keyword evidence="3" id="KW-0539">Nucleus</keyword>
<comment type="caution">
    <text evidence="5">The sequence shown here is derived from an EMBL/GenBank/DDBJ whole genome shotgun (WGS) entry which is preliminary data.</text>
</comment>
<dbReference type="OrthoDB" id="8730115at2759"/>
<feature type="compositionally biased region" description="Basic and acidic residues" evidence="4">
    <location>
        <begin position="65"/>
        <end position="75"/>
    </location>
</feature>
<organism evidence="5 6">
    <name type="scientific">Conger conger</name>
    <name type="common">Conger eel</name>
    <name type="synonym">Muraena conger</name>
    <dbReference type="NCBI Taxonomy" id="82655"/>
    <lineage>
        <taxon>Eukaryota</taxon>
        <taxon>Metazoa</taxon>
        <taxon>Chordata</taxon>
        <taxon>Craniata</taxon>
        <taxon>Vertebrata</taxon>
        <taxon>Euteleostomi</taxon>
        <taxon>Actinopterygii</taxon>
        <taxon>Neopterygii</taxon>
        <taxon>Teleostei</taxon>
        <taxon>Anguilliformes</taxon>
        <taxon>Congridae</taxon>
        <taxon>Conger</taxon>
    </lineage>
</organism>
<comment type="subcellular location">
    <subcellularLocation>
        <location evidence="1">Nucleus</location>
    </subcellularLocation>
</comment>
<keyword evidence="6" id="KW-1185">Reference proteome</keyword>
<dbReference type="InterPro" id="IPR031530">
    <property type="entry name" value="UPF0688"/>
</dbReference>
<protein>
    <submittedName>
        <fullName evidence="5">Uncharacterized protein</fullName>
    </submittedName>
</protein>
<dbReference type="PANTHER" id="PTHR28491">
    <property type="entry name" value="UPF0688 PROTEIN C1ORF174"/>
    <property type="match status" value="1"/>
</dbReference>
<evidence type="ECO:0000313" key="5">
    <source>
        <dbReference type="EMBL" id="KAJ8264964.1"/>
    </source>
</evidence>
<evidence type="ECO:0000256" key="3">
    <source>
        <dbReference type="ARBA" id="ARBA00023242"/>
    </source>
</evidence>
<sequence>MRRKQGQGRLRCSARPKRKCTAAVYRETKSSNKGSQKTADLQGVAKRQRVDGTRTERTPEDEEKPGDCREAHGCSDSRLSMNGDGDVASGERGLCPENTRGDPVESEDDEAWEDEGCGVNGGLDEADGGEIEMQIQVDNSIFLDDDSNQVLPVGQFFGNIELDQDYPARAPASLPMSRREYRRLHYIAKDDSDDDLHGDGDLETPRQDRIRAPSEDSYGGNTDSGSNMRNGSRGLAIQKES</sequence>
<feature type="compositionally biased region" description="Acidic residues" evidence="4">
    <location>
        <begin position="104"/>
        <end position="116"/>
    </location>
</feature>
<dbReference type="Proteomes" id="UP001152803">
    <property type="component" value="Unassembled WGS sequence"/>
</dbReference>
<evidence type="ECO:0000313" key="6">
    <source>
        <dbReference type="Proteomes" id="UP001152803"/>
    </source>
</evidence>
<dbReference type="GO" id="GO:0005634">
    <property type="term" value="C:nucleus"/>
    <property type="evidence" value="ECO:0007669"/>
    <property type="project" value="UniProtKB-SubCell"/>
</dbReference>
<dbReference type="PANTHER" id="PTHR28491:SF1">
    <property type="entry name" value="UPF0688 PROTEIN C1ORF174"/>
    <property type="match status" value="1"/>
</dbReference>
<name>A0A9Q1HV18_CONCO</name>
<evidence type="ECO:0000256" key="1">
    <source>
        <dbReference type="ARBA" id="ARBA00004123"/>
    </source>
</evidence>
<feature type="region of interest" description="Disordered" evidence="4">
    <location>
        <begin position="188"/>
        <end position="241"/>
    </location>
</feature>
<reference evidence="5" key="1">
    <citation type="journal article" date="2023" name="Science">
        <title>Genome structures resolve the early diversification of teleost fishes.</title>
        <authorList>
            <person name="Parey E."/>
            <person name="Louis A."/>
            <person name="Montfort J."/>
            <person name="Bouchez O."/>
            <person name="Roques C."/>
            <person name="Iampietro C."/>
            <person name="Lluch J."/>
            <person name="Castinel A."/>
            <person name="Donnadieu C."/>
            <person name="Desvignes T."/>
            <person name="Floi Bucao C."/>
            <person name="Jouanno E."/>
            <person name="Wen M."/>
            <person name="Mejri S."/>
            <person name="Dirks R."/>
            <person name="Jansen H."/>
            <person name="Henkel C."/>
            <person name="Chen W.J."/>
            <person name="Zahm M."/>
            <person name="Cabau C."/>
            <person name="Klopp C."/>
            <person name="Thompson A.W."/>
            <person name="Robinson-Rechavi M."/>
            <person name="Braasch I."/>
            <person name="Lecointre G."/>
            <person name="Bobe J."/>
            <person name="Postlethwait J.H."/>
            <person name="Berthelot C."/>
            <person name="Roest Crollius H."/>
            <person name="Guiguen Y."/>
        </authorList>
    </citation>
    <scope>NUCLEOTIDE SEQUENCE</scope>
    <source>
        <strain evidence="5">Concon-B</strain>
    </source>
</reference>